<feature type="domain" description="Glycine cleavage system P-protein N-terminal" evidence="5">
    <location>
        <begin position="3"/>
        <end position="448"/>
    </location>
</feature>
<dbReference type="GO" id="GO:0019464">
    <property type="term" value="P:glycine decarboxylation via glycine cleavage system"/>
    <property type="evidence" value="ECO:0007669"/>
    <property type="project" value="UniProtKB-UniRule"/>
</dbReference>
<dbReference type="AlphaFoldDB" id="A0A7C2NVE0"/>
<dbReference type="InterPro" id="IPR015421">
    <property type="entry name" value="PyrdxlP-dep_Trfase_major"/>
</dbReference>
<dbReference type="GO" id="GO:0004375">
    <property type="term" value="F:glycine dehydrogenase (decarboxylating) activity"/>
    <property type="evidence" value="ECO:0007669"/>
    <property type="project" value="UniProtKB-EC"/>
</dbReference>
<comment type="caution">
    <text evidence="6">The sequence shown here is derived from an EMBL/GenBank/DDBJ whole genome shotgun (WGS) entry which is preliminary data.</text>
</comment>
<evidence type="ECO:0000256" key="2">
    <source>
        <dbReference type="ARBA" id="ARBA00023002"/>
    </source>
</evidence>
<name>A0A7C2NVE0_9PLAN</name>
<organism evidence="6">
    <name type="scientific">Schlesneria paludicola</name>
    <dbReference type="NCBI Taxonomy" id="360056"/>
    <lineage>
        <taxon>Bacteria</taxon>
        <taxon>Pseudomonadati</taxon>
        <taxon>Planctomycetota</taxon>
        <taxon>Planctomycetia</taxon>
        <taxon>Planctomycetales</taxon>
        <taxon>Planctomycetaceae</taxon>
        <taxon>Schlesneria</taxon>
    </lineage>
</organism>
<dbReference type="Gene3D" id="3.90.1150.10">
    <property type="entry name" value="Aspartate Aminotransferase, domain 1"/>
    <property type="match status" value="1"/>
</dbReference>
<dbReference type="SUPFAM" id="SSF53383">
    <property type="entry name" value="PLP-dependent transferases"/>
    <property type="match status" value="1"/>
</dbReference>
<dbReference type="InterPro" id="IPR015424">
    <property type="entry name" value="PyrdxlP-dep_Trfase"/>
</dbReference>
<dbReference type="InterPro" id="IPR023010">
    <property type="entry name" value="GcvPA"/>
</dbReference>
<dbReference type="Gene3D" id="3.40.640.10">
    <property type="entry name" value="Type I PLP-dependent aspartate aminotransferase-like (Major domain)"/>
    <property type="match status" value="1"/>
</dbReference>
<reference evidence="6" key="1">
    <citation type="journal article" date="2020" name="mSystems">
        <title>Genome- and Community-Level Interaction Insights into Carbon Utilization and Element Cycling Functions of Hydrothermarchaeota in Hydrothermal Sediment.</title>
        <authorList>
            <person name="Zhou Z."/>
            <person name="Liu Y."/>
            <person name="Xu W."/>
            <person name="Pan J."/>
            <person name="Luo Z.H."/>
            <person name="Li M."/>
        </authorList>
    </citation>
    <scope>NUCLEOTIDE SEQUENCE [LARGE SCALE GENOMIC DNA]</scope>
    <source>
        <strain evidence="6">SpSt-339</strain>
    </source>
</reference>
<dbReference type="PANTHER" id="PTHR42806:SF1">
    <property type="entry name" value="GLYCINE DEHYDROGENASE (DECARBOXYLATING)"/>
    <property type="match status" value="1"/>
</dbReference>
<keyword evidence="2 4" id="KW-0560">Oxidoreductase</keyword>
<dbReference type="PIRSF" id="PIRSF006815">
    <property type="entry name" value="GcvPA"/>
    <property type="match status" value="1"/>
</dbReference>
<dbReference type="Pfam" id="PF02347">
    <property type="entry name" value="GDC-P"/>
    <property type="match status" value="1"/>
</dbReference>
<comment type="function">
    <text evidence="1 4">The glycine cleavage system catalyzes the degradation of glycine. The P protein binds the alpha-amino group of glycine through its pyridoxal phosphate cofactor; CO(2) is released and the remaining methylamine moiety is then transferred to the lipoamide cofactor of the H protein.</text>
</comment>
<dbReference type="PANTHER" id="PTHR42806">
    <property type="entry name" value="GLYCINE CLEAVAGE SYSTEM P-PROTEIN"/>
    <property type="match status" value="1"/>
</dbReference>
<evidence type="ECO:0000256" key="1">
    <source>
        <dbReference type="ARBA" id="ARBA00003788"/>
    </source>
</evidence>
<comment type="similarity">
    <text evidence="4">Belongs to the GcvP family. N-terminal subunit subfamily.</text>
</comment>
<accession>A0A7C2NVE0</accession>
<dbReference type="InterPro" id="IPR020581">
    <property type="entry name" value="GDC_P"/>
</dbReference>
<dbReference type="InterPro" id="IPR049315">
    <property type="entry name" value="GDC-P_N"/>
</dbReference>
<evidence type="ECO:0000259" key="5">
    <source>
        <dbReference type="Pfam" id="PF02347"/>
    </source>
</evidence>
<dbReference type="HAMAP" id="MF_00712">
    <property type="entry name" value="GcvPA"/>
    <property type="match status" value="1"/>
</dbReference>
<dbReference type="EMBL" id="DSOK01000270">
    <property type="protein sequence ID" value="HEN15708.1"/>
    <property type="molecule type" value="Genomic_DNA"/>
</dbReference>
<dbReference type="NCBIfam" id="NF001696">
    <property type="entry name" value="PRK00451.1"/>
    <property type="match status" value="1"/>
</dbReference>
<dbReference type="EC" id="1.4.4.2" evidence="4"/>
<evidence type="ECO:0000313" key="6">
    <source>
        <dbReference type="EMBL" id="HEN15708.1"/>
    </source>
</evidence>
<protein>
    <recommendedName>
        <fullName evidence="4">Probable glycine dehydrogenase (decarboxylating) subunit 1</fullName>
        <ecNumber evidence="4">1.4.4.2</ecNumber>
    </recommendedName>
    <alternativeName>
        <fullName evidence="4">Glycine cleavage system P-protein subunit 1</fullName>
    </alternativeName>
    <alternativeName>
        <fullName evidence="4">Glycine decarboxylase subunit 1</fullName>
    </alternativeName>
    <alternativeName>
        <fullName evidence="4">Glycine dehydrogenase (aminomethyl-transferring) subunit 1</fullName>
    </alternativeName>
</protein>
<gene>
    <name evidence="4" type="primary">gcvPA</name>
    <name evidence="6" type="ORF">ENQ76_09610</name>
</gene>
<proteinExistence type="inferred from homology"/>
<evidence type="ECO:0000256" key="4">
    <source>
        <dbReference type="HAMAP-Rule" id="MF_00712"/>
    </source>
</evidence>
<comment type="subunit">
    <text evidence="4">The glycine cleavage system is composed of four proteins: P, T, L and H. In this organism, the P 'protein' is a heterodimer of two subunits.</text>
</comment>
<sequence>MAYLFSTDHERQAMLQAIGVRSVAQLLEQIPAALQLDRPLNLPPALTELELERGISNLAARNVGVGDRVCFLGGGAYQHFVPAVVDEVTSRGEFYTAYTPYQAEASQGSLQAFFEYQSLICELTRMDVSNASLYDGASAVAEAVLMAIHVTDRPKKVVLSAAVHPEYLQVVQTYVSHLGCEVVVVPAPDGATDQDKLAAAVDDQTAAVVMASPNFFGCLEDMTAASELAHQHGALSVQVFDPISLGLLRRPGELGVDIAVAEGQPLGIPLQFGGPYLGILACREKFVRKLPGRLIGQTVDRLGRTCFVLNLQAREQHIRREKATSNICTNQGLLALRATVYLALVGPRGLREVAESCCRLAHYAHEQLLQGPGISPLGNRPFFKEFAIRVAGGAEAARQRAAAAGIDVGPALSRVPAIRGLSETDRAQGLLVAVTECRSRQDIDRLCAALRDR</sequence>
<dbReference type="GO" id="GO:0009116">
    <property type="term" value="P:nucleoside metabolic process"/>
    <property type="evidence" value="ECO:0007669"/>
    <property type="project" value="InterPro"/>
</dbReference>
<comment type="catalytic activity">
    <reaction evidence="3 4">
        <text>N(6)-[(R)-lipoyl]-L-lysyl-[glycine-cleavage complex H protein] + glycine + H(+) = N(6)-[(R)-S(8)-aminomethyldihydrolipoyl]-L-lysyl-[glycine-cleavage complex H protein] + CO2</text>
        <dbReference type="Rhea" id="RHEA:24304"/>
        <dbReference type="Rhea" id="RHEA-COMP:10494"/>
        <dbReference type="Rhea" id="RHEA-COMP:10495"/>
        <dbReference type="ChEBI" id="CHEBI:15378"/>
        <dbReference type="ChEBI" id="CHEBI:16526"/>
        <dbReference type="ChEBI" id="CHEBI:57305"/>
        <dbReference type="ChEBI" id="CHEBI:83099"/>
        <dbReference type="ChEBI" id="CHEBI:83143"/>
        <dbReference type="EC" id="1.4.4.2"/>
    </reaction>
</comment>
<dbReference type="InterPro" id="IPR015422">
    <property type="entry name" value="PyrdxlP-dep_Trfase_small"/>
</dbReference>
<evidence type="ECO:0000256" key="3">
    <source>
        <dbReference type="ARBA" id="ARBA00049026"/>
    </source>
</evidence>
<dbReference type="CDD" id="cd00613">
    <property type="entry name" value="GDC-P"/>
    <property type="match status" value="1"/>
</dbReference>